<dbReference type="PANTHER" id="PTHR33840:SF1">
    <property type="entry name" value="TLE1 PHOSPHOLIPASE DOMAIN-CONTAINING PROTEIN"/>
    <property type="match status" value="1"/>
</dbReference>
<gene>
    <name evidence="2" type="ORF">GTP91_10560</name>
</gene>
<dbReference type="AlphaFoldDB" id="A0A845G184"/>
<organism evidence="2 3">
    <name type="scientific">Duganella vulcania</name>
    <dbReference type="NCBI Taxonomy" id="2692166"/>
    <lineage>
        <taxon>Bacteria</taxon>
        <taxon>Pseudomonadati</taxon>
        <taxon>Pseudomonadota</taxon>
        <taxon>Betaproteobacteria</taxon>
        <taxon>Burkholderiales</taxon>
        <taxon>Oxalobacteraceae</taxon>
        <taxon>Telluria group</taxon>
        <taxon>Duganella</taxon>
    </lineage>
</organism>
<reference evidence="2 3" key="1">
    <citation type="submission" date="2020-01" db="EMBL/GenBank/DDBJ databases">
        <title>Novel species isolated from a subtropical stream in China.</title>
        <authorList>
            <person name="Lu H."/>
        </authorList>
    </citation>
    <scope>NUCLEOTIDE SEQUENCE [LARGE SCALE GENOMIC DNA]</scope>
    <source>
        <strain evidence="2 3">FT82W</strain>
    </source>
</reference>
<protein>
    <recommendedName>
        <fullName evidence="1">T6SS Phospholipase effector Tle1-like catalytic domain-containing protein</fullName>
    </recommendedName>
</protein>
<feature type="domain" description="T6SS Phospholipase effector Tle1-like catalytic" evidence="1">
    <location>
        <begin position="283"/>
        <end position="405"/>
    </location>
</feature>
<evidence type="ECO:0000313" key="2">
    <source>
        <dbReference type="EMBL" id="MYM87621.1"/>
    </source>
</evidence>
<sequence length="690" mass="77770">MSAILCPLIEDCYSKAAKAIDFFDEKEQNMLEKFVPREELGPKCETNLFFGFFFDGTKNNYILGDENNNQSNVARLYDSFPGQSVDGVLPEDSKWPGAGKNYFRVYIPGVASPFKQVKDSGEKKDLDRGAAFGTFGEARIIWALLQAINNVHRFFHTSALISSDEALSLVKSIELNKWERSQMSINRTETFDESVNRKRLARYIFEDILIRLRDRVSVHWFDEKNREAGKTDPAQLKIIYISAFGFSRGAAEARVFTNWLMSLCELDARICKRPGGRTLGGFQIKFDFLGLFDTVASVGVANTLGDSWLFSGFDGHGGWADAEDSLRIHDGINCLHLVSAHEVRRSFPLDSISVLHDTPANAEEVVFPGVHSDLGSGYCPQEQGRGEDPAGSDMLARIPLLYMYKKARLAGVPLNLDNARPAVQKKFKVVPSVINALNDYLSTCQIKKGSLTDIMREQGKKQILWHLARRVNGPSPLEKTDSYSRASTFDKNDLHSANVEFEVEIQDFEKWLARKGEKFSAKNQGAGFGNSYENEWEEIATWWNKAEPLPASTLSFFDNYVHDSHAWFKLDEDFPDSEEKLKKEMVIWEQKRLAAIAELNTMHASNGRGIERPQSIEGITRLSTEQLRVAAEYAKTGKIPEMLTSGRETKTFMTFTVRGGYLRYRKVYAGADNLLISDNVRHSEPNAIAA</sequence>
<proteinExistence type="predicted"/>
<evidence type="ECO:0000259" key="1">
    <source>
        <dbReference type="Pfam" id="PF09994"/>
    </source>
</evidence>
<dbReference type="InterPro" id="IPR018712">
    <property type="entry name" value="Tle1-like_cat"/>
</dbReference>
<dbReference type="PANTHER" id="PTHR33840">
    <property type="match status" value="1"/>
</dbReference>
<dbReference type="EMBL" id="WWCW01000027">
    <property type="protein sequence ID" value="MYM87621.1"/>
    <property type="molecule type" value="Genomic_DNA"/>
</dbReference>
<dbReference type="Pfam" id="PF09994">
    <property type="entry name" value="T6SS_Tle1-like_cat"/>
    <property type="match status" value="1"/>
</dbReference>
<name>A0A845G184_9BURK</name>
<evidence type="ECO:0000313" key="3">
    <source>
        <dbReference type="Proteomes" id="UP000470302"/>
    </source>
</evidence>
<comment type="caution">
    <text evidence="2">The sequence shown here is derived from an EMBL/GenBank/DDBJ whole genome shotgun (WGS) entry which is preliminary data.</text>
</comment>
<dbReference type="RefSeq" id="WP_161096747.1">
    <property type="nucleotide sequence ID" value="NZ_WWCW01000027.1"/>
</dbReference>
<accession>A0A845G184</accession>
<dbReference type="Proteomes" id="UP000470302">
    <property type="component" value="Unassembled WGS sequence"/>
</dbReference>